<dbReference type="EMBL" id="CAJNNV010002010">
    <property type="protein sequence ID" value="CAE8586312.1"/>
    <property type="molecule type" value="Genomic_DNA"/>
</dbReference>
<evidence type="ECO:0000313" key="2">
    <source>
        <dbReference type="EMBL" id="CAE8586312.1"/>
    </source>
</evidence>
<evidence type="ECO:0000313" key="3">
    <source>
        <dbReference type="Proteomes" id="UP000654075"/>
    </source>
</evidence>
<gene>
    <name evidence="2" type="ORF">PGLA1383_LOCUS5187</name>
</gene>
<dbReference type="AlphaFoldDB" id="A0A813DJC0"/>
<evidence type="ECO:0000256" key="1">
    <source>
        <dbReference type="SAM" id="MobiDB-lite"/>
    </source>
</evidence>
<name>A0A813DJC0_POLGL</name>
<keyword evidence="3" id="KW-1185">Reference proteome</keyword>
<organism evidence="2 3">
    <name type="scientific">Polarella glacialis</name>
    <name type="common">Dinoflagellate</name>
    <dbReference type="NCBI Taxonomy" id="89957"/>
    <lineage>
        <taxon>Eukaryota</taxon>
        <taxon>Sar</taxon>
        <taxon>Alveolata</taxon>
        <taxon>Dinophyceae</taxon>
        <taxon>Suessiales</taxon>
        <taxon>Suessiaceae</taxon>
        <taxon>Polarella</taxon>
    </lineage>
</organism>
<feature type="region of interest" description="Disordered" evidence="1">
    <location>
        <begin position="414"/>
        <end position="444"/>
    </location>
</feature>
<protein>
    <submittedName>
        <fullName evidence="2">Uncharacterized protein</fullName>
    </submittedName>
</protein>
<proteinExistence type="predicted"/>
<comment type="caution">
    <text evidence="2">The sequence shown here is derived from an EMBL/GenBank/DDBJ whole genome shotgun (WGS) entry which is preliminary data.</text>
</comment>
<sequence length="523" mass="57820">MTYDKNRGRLEFFFAEPDGTLESLGAATDEWQKALATGRFSPIILFKPRTTSHGRVVPEGWVDWGKGKGRGGERGRGPPRHVNSTEPAKLTLLGRCKQEFSAEGWGPASVDPLIAELLASSVHIHSGQEVDLSSEVGSSGIATVKRMIVSSHRSSVEYRLSAENRNLFAFAPGRHRRHLLGRRFPGILGEQLGAEVFDDIHGRFYNYDHNAFRNLRPCIRPCPAILDRSEEVLIGSSAVALHPRQHIGFSFLQLSAWDDIGIAVKVLGHWCRRDNFFIGVSDIFLDLEQAGKRNLSESGYFYSPRTGTMLGPDGTNFTWGCDASEVLIRRLAEEGSPEAESWRKGKGKGYCLEEFRHLRAGSAFGFRLSGDRRFEVFVAEGKGWVNLGPVRWKQGLELPPKEWRATIAFKPRESPSATPALQSGKGSGRRCGGGRGYKGGKGRHLRPEQALDLPALEILADKPLANWGPAASYVDSDIVNVEGLTYYAASVLEAFLDPFENVELSNSVRKLLRKGVPPREIVV</sequence>
<reference evidence="2" key="1">
    <citation type="submission" date="2021-02" db="EMBL/GenBank/DDBJ databases">
        <authorList>
            <person name="Dougan E. K."/>
            <person name="Rhodes N."/>
            <person name="Thang M."/>
            <person name="Chan C."/>
        </authorList>
    </citation>
    <scope>NUCLEOTIDE SEQUENCE</scope>
</reference>
<feature type="compositionally biased region" description="Gly residues" evidence="1">
    <location>
        <begin position="425"/>
        <end position="437"/>
    </location>
</feature>
<dbReference type="Proteomes" id="UP000654075">
    <property type="component" value="Unassembled WGS sequence"/>
</dbReference>
<feature type="region of interest" description="Disordered" evidence="1">
    <location>
        <begin position="63"/>
        <end position="87"/>
    </location>
</feature>
<accession>A0A813DJC0</accession>